<accession>A0A9N7VLW5</accession>
<reference evidence="1" key="1">
    <citation type="submission" date="2020-03" db="EMBL/GenBank/DDBJ databases">
        <authorList>
            <person name="Weist P."/>
        </authorList>
    </citation>
    <scope>NUCLEOTIDE SEQUENCE</scope>
</reference>
<evidence type="ECO:0000313" key="1">
    <source>
        <dbReference type="EMBL" id="CAB1453363.1"/>
    </source>
</evidence>
<dbReference type="AlphaFoldDB" id="A0A9N7VLW5"/>
<dbReference type="Proteomes" id="UP001153269">
    <property type="component" value="Unassembled WGS sequence"/>
</dbReference>
<keyword evidence="2" id="KW-1185">Reference proteome</keyword>
<evidence type="ECO:0000313" key="2">
    <source>
        <dbReference type="Proteomes" id="UP001153269"/>
    </source>
</evidence>
<sequence length="127" mass="13608">MVTRCSVLIPLSPTPPTTLSIPPPPPQHTPLCLAATPPPRPGSCGTHGKHQCRSLTPLRVWVHLSSVASMAARTPLIWTSLELHGLVSTLSPASELRAISWSIEVSASGPDDSWCYGMSRRAYLHPA</sequence>
<proteinExistence type="predicted"/>
<organism evidence="1 2">
    <name type="scientific">Pleuronectes platessa</name>
    <name type="common">European plaice</name>
    <dbReference type="NCBI Taxonomy" id="8262"/>
    <lineage>
        <taxon>Eukaryota</taxon>
        <taxon>Metazoa</taxon>
        <taxon>Chordata</taxon>
        <taxon>Craniata</taxon>
        <taxon>Vertebrata</taxon>
        <taxon>Euteleostomi</taxon>
        <taxon>Actinopterygii</taxon>
        <taxon>Neopterygii</taxon>
        <taxon>Teleostei</taxon>
        <taxon>Neoteleostei</taxon>
        <taxon>Acanthomorphata</taxon>
        <taxon>Carangaria</taxon>
        <taxon>Pleuronectiformes</taxon>
        <taxon>Pleuronectoidei</taxon>
        <taxon>Pleuronectidae</taxon>
        <taxon>Pleuronectes</taxon>
    </lineage>
</organism>
<comment type="caution">
    <text evidence="1">The sequence shown here is derived from an EMBL/GenBank/DDBJ whole genome shotgun (WGS) entry which is preliminary data.</text>
</comment>
<gene>
    <name evidence="1" type="ORF">PLEPLA_LOCUS41116</name>
</gene>
<protein>
    <submittedName>
        <fullName evidence="1">Uncharacterized protein</fullName>
    </submittedName>
</protein>
<name>A0A9N7VLW5_PLEPL</name>
<dbReference type="EMBL" id="CADEAL010004167">
    <property type="protein sequence ID" value="CAB1453363.1"/>
    <property type="molecule type" value="Genomic_DNA"/>
</dbReference>